<evidence type="ECO:0000256" key="1">
    <source>
        <dbReference type="SAM" id="MobiDB-lite"/>
    </source>
</evidence>
<keyword evidence="3" id="KW-1185">Reference proteome</keyword>
<dbReference type="EMBL" id="PVTY01000003">
    <property type="protein sequence ID" value="PRZ18202.1"/>
    <property type="molecule type" value="Genomic_DNA"/>
</dbReference>
<comment type="caution">
    <text evidence="2">The sequence shown here is derived from an EMBL/GenBank/DDBJ whole genome shotgun (WGS) entry which is preliminary data.</text>
</comment>
<dbReference type="AlphaFoldDB" id="A0A2T0YRK2"/>
<sequence length="138" mass="13995">MEAVDPGPRARAAEPGGAESGASGSGGAGYGVTGRAGSGAAGRRGRRRVVAPPTSGQSHEVESDFTDPFRADAFPPEDAKGRTNSGAGTPAPENSTAGMRKPGEAQPTQTQGAEKSAPQAPLTAHEQWILSQRPPHWG</sequence>
<dbReference type="Proteomes" id="UP000238217">
    <property type="component" value="Unassembled WGS sequence"/>
</dbReference>
<feature type="region of interest" description="Disordered" evidence="1">
    <location>
        <begin position="1"/>
        <end position="138"/>
    </location>
</feature>
<gene>
    <name evidence="2" type="ORF">BCL67_103188</name>
</gene>
<feature type="compositionally biased region" description="Low complexity" evidence="1">
    <location>
        <begin position="1"/>
        <end position="22"/>
    </location>
</feature>
<feature type="compositionally biased region" description="Basic and acidic residues" evidence="1">
    <location>
        <begin position="59"/>
        <end position="70"/>
    </location>
</feature>
<name>A0A2T0YRK2_9MICC</name>
<feature type="compositionally biased region" description="Gly residues" evidence="1">
    <location>
        <begin position="23"/>
        <end position="42"/>
    </location>
</feature>
<evidence type="ECO:0000313" key="2">
    <source>
        <dbReference type="EMBL" id="PRZ18202.1"/>
    </source>
</evidence>
<protein>
    <submittedName>
        <fullName evidence="2">Uncharacterized protein</fullName>
    </submittedName>
</protein>
<evidence type="ECO:0000313" key="3">
    <source>
        <dbReference type="Proteomes" id="UP000238217"/>
    </source>
</evidence>
<proteinExistence type="predicted"/>
<organism evidence="2 3">
    <name type="scientific">Nesterenkonia sandarakina</name>
    <dbReference type="NCBI Taxonomy" id="272918"/>
    <lineage>
        <taxon>Bacteria</taxon>
        <taxon>Bacillati</taxon>
        <taxon>Actinomycetota</taxon>
        <taxon>Actinomycetes</taxon>
        <taxon>Micrococcales</taxon>
        <taxon>Micrococcaceae</taxon>
        <taxon>Nesterenkonia</taxon>
    </lineage>
</organism>
<dbReference type="RefSeq" id="WP_219886387.1">
    <property type="nucleotide sequence ID" value="NZ_PVTY01000003.1"/>
</dbReference>
<reference evidence="2 3" key="1">
    <citation type="submission" date="2018-03" db="EMBL/GenBank/DDBJ databases">
        <title>Comparative analysis of microorganisms from saline springs in Andes Mountain Range, Colombia.</title>
        <authorList>
            <person name="Rubin E."/>
        </authorList>
    </citation>
    <scope>NUCLEOTIDE SEQUENCE [LARGE SCALE GENOMIC DNA]</scope>
    <source>
        <strain evidence="2 3">CG 35</strain>
    </source>
</reference>
<accession>A0A2T0YRK2</accession>
<feature type="compositionally biased region" description="Polar residues" evidence="1">
    <location>
        <begin position="82"/>
        <end position="97"/>
    </location>
</feature>